<dbReference type="PRINTS" id="PR00033">
    <property type="entry name" value="HTHASNC"/>
</dbReference>
<evidence type="ECO:0000259" key="4">
    <source>
        <dbReference type="PROSITE" id="PS50956"/>
    </source>
</evidence>
<accession>A0A559IPK8</accession>
<evidence type="ECO:0000256" key="1">
    <source>
        <dbReference type="ARBA" id="ARBA00023015"/>
    </source>
</evidence>
<keyword evidence="1" id="KW-0805">Transcription regulation</keyword>
<comment type="caution">
    <text evidence="5">The sequence shown here is derived from an EMBL/GenBank/DDBJ whole genome shotgun (WGS) entry which is preliminary data.</text>
</comment>
<dbReference type="EMBL" id="VNJK01000002">
    <property type="protein sequence ID" value="TVX89568.1"/>
    <property type="molecule type" value="Genomic_DNA"/>
</dbReference>
<keyword evidence="2" id="KW-0238">DNA-binding</keyword>
<dbReference type="RefSeq" id="WP_144992191.1">
    <property type="nucleotide sequence ID" value="NZ_VNJK01000002.1"/>
</dbReference>
<dbReference type="Gene3D" id="3.30.70.920">
    <property type="match status" value="1"/>
</dbReference>
<dbReference type="InterPro" id="IPR000485">
    <property type="entry name" value="AsnC-type_HTH_dom"/>
</dbReference>
<dbReference type="InterPro" id="IPR011991">
    <property type="entry name" value="ArsR-like_HTH"/>
</dbReference>
<evidence type="ECO:0000313" key="6">
    <source>
        <dbReference type="Proteomes" id="UP000318102"/>
    </source>
</evidence>
<gene>
    <name evidence="5" type="ORF">FPZ44_17465</name>
</gene>
<dbReference type="FunFam" id="1.10.10.10:FF:000186">
    <property type="entry name" value="AsnC family transcriptional regulator"/>
    <property type="match status" value="1"/>
</dbReference>
<dbReference type="PANTHER" id="PTHR30154">
    <property type="entry name" value="LEUCINE-RESPONSIVE REGULATORY PROTEIN"/>
    <property type="match status" value="1"/>
</dbReference>
<dbReference type="OrthoDB" id="34294at2"/>
<protein>
    <submittedName>
        <fullName evidence="5">Lrp/AsnC family transcriptional regulator</fullName>
    </submittedName>
</protein>
<dbReference type="SMART" id="SM00344">
    <property type="entry name" value="HTH_ASNC"/>
    <property type="match status" value="1"/>
</dbReference>
<dbReference type="Proteomes" id="UP000318102">
    <property type="component" value="Unassembled WGS sequence"/>
</dbReference>
<dbReference type="PANTHER" id="PTHR30154:SF20">
    <property type="entry name" value="LEUCINE-RESPONSIVE REGULATORY PROTEIN"/>
    <property type="match status" value="1"/>
</dbReference>
<feature type="domain" description="HTH asnC-type" evidence="4">
    <location>
        <begin position="1"/>
        <end position="62"/>
    </location>
</feature>
<dbReference type="AlphaFoldDB" id="A0A559IPK8"/>
<dbReference type="Pfam" id="PF01037">
    <property type="entry name" value="AsnC_trans_reg"/>
    <property type="match status" value="1"/>
</dbReference>
<dbReference type="InterPro" id="IPR011008">
    <property type="entry name" value="Dimeric_a/b-barrel"/>
</dbReference>
<dbReference type="GO" id="GO:0005829">
    <property type="term" value="C:cytosol"/>
    <property type="evidence" value="ECO:0007669"/>
    <property type="project" value="TreeGrafter"/>
</dbReference>
<evidence type="ECO:0000256" key="2">
    <source>
        <dbReference type="ARBA" id="ARBA00023125"/>
    </source>
</evidence>
<reference evidence="5 6" key="1">
    <citation type="submission" date="2019-07" db="EMBL/GenBank/DDBJ databases">
        <authorList>
            <person name="Kim J."/>
        </authorList>
    </citation>
    <scope>NUCLEOTIDE SEQUENCE [LARGE SCALE GENOMIC DNA]</scope>
    <source>
        <strain evidence="5 6">N4</strain>
    </source>
</reference>
<evidence type="ECO:0000256" key="3">
    <source>
        <dbReference type="ARBA" id="ARBA00023163"/>
    </source>
</evidence>
<sequence>MDHIDEKVLRILQEDGRISMTKLGQIVNLSTPAVTERVRKLESAGVIEAYRAIVNPEKLNKSFTGFILFETKKMLVFQQFCQQSPIVIECHRVTGQYCYLVKIVAESIHEVESFIDEVSEFSTSTTLVNFSSPVKFKAI</sequence>
<dbReference type="InterPro" id="IPR019887">
    <property type="entry name" value="Tscrpt_reg_AsnC/Lrp_C"/>
</dbReference>
<name>A0A559IPK8_9BACL</name>
<dbReference type="PROSITE" id="PS50956">
    <property type="entry name" value="HTH_ASNC_2"/>
    <property type="match status" value="1"/>
</dbReference>
<dbReference type="SUPFAM" id="SSF54909">
    <property type="entry name" value="Dimeric alpha+beta barrel"/>
    <property type="match status" value="1"/>
</dbReference>
<evidence type="ECO:0000313" key="5">
    <source>
        <dbReference type="EMBL" id="TVX89568.1"/>
    </source>
</evidence>
<keyword evidence="6" id="KW-1185">Reference proteome</keyword>
<dbReference type="Pfam" id="PF13412">
    <property type="entry name" value="HTH_24"/>
    <property type="match status" value="1"/>
</dbReference>
<dbReference type="InterPro" id="IPR036388">
    <property type="entry name" value="WH-like_DNA-bd_sf"/>
</dbReference>
<dbReference type="GO" id="GO:0043200">
    <property type="term" value="P:response to amino acid"/>
    <property type="evidence" value="ECO:0007669"/>
    <property type="project" value="TreeGrafter"/>
</dbReference>
<dbReference type="Gene3D" id="1.10.10.10">
    <property type="entry name" value="Winged helix-like DNA-binding domain superfamily/Winged helix DNA-binding domain"/>
    <property type="match status" value="1"/>
</dbReference>
<organism evidence="5 6">
    <name type="scientific">Paenibacillus agilis</name>
    <dbReference type="NCBI Taxonomy" id="3020863"/>
    <lineage>
        <taxon>Bacteria</taxon>
        <taxon>Bacillati</taxon>
        <taxon>Bacillota</taxon>
        <taxon>Bacilli</taxon>
        <taxon>Bacillales</taxon>
        <taxon>Paenibacillaceae</taxon>
        <taxon>Paenibacillus</taxon>
    </lineage>
</organism>
<dbReference type="SUPFAM" id="SSF46785">
    <property type="entry name" value="Winged helix' DNA-binding domain"/>
    <property type="match status" value="1"/>
</dbReference>
<dbReference type="InterPro" id="IPR019888">
    <property type="entry name" value="Tscrpt_reg_AsnC-like"/>
</dbReference>
<proteinExistence type="predicted"/>
<dbReference type="CDD" id="cd00090">
    <property type="entry name" value="HTH_ARSR"/>
    <property type="match status" value="1"/>
</dbReference>
<dbReference type="GO" id="GO:0043565">
    <property type="term" value="F:sequence-specific DNA binding"/>
    <property type="evidence" value="ECO:0007669"/>
    <property type="project" value="InterPro"/>
</dbReference>
<keyword evidence="3" id="KW-0804">Transcription</keyword>
<dbReference type="InterPro" id="IPR036390">
    <property type="entry name" value="WH_DNA-bd_sf"/>
</dbReference>